<dbReference type="SUPFAM" id="SSF100950">
    <property type="entry name" value="NagB/RpiA/CoA transferase-like"/>
    <property type="match status" value="1"/>
</dbReference>
<comment type="cofactor">
    <cofactor evidence="5">
        <name>Mg(2+)</name>
        <dbReference type="ChEBI" id="CHEBI:18420"/>
    </cofactor>
</comment>
<keyword evidence="7" id="KW-1185">Reference proteome</keyword>
<proteinExistence type="inferred from homology"/>
<feature type="binding site" evidence="4">
    <location>
        <position position="51"/>
    </location>
    <ligand>
        <name>substrate</name>
    </ligand>
</feature>
<evidence type="ECO:0000256" key="3">
    <source>
        <dbReference type="ARBA" id="ARBA00022840"/>
    </source>
</evidence>
<dbReference type="OrthoDB" id="9801938at2"/>
<dbReference type="STRING" id="264697.ABE28_015210"/>
<reference evidence="6 7" key="1">
    <citation type="submission" date="2016-08" db="EMBL/GenBank/DDBJ databases">
        <title>Complete genome sequence of Bacillus muralis G25-68, a strain with toxicity to nematodes.</title>
        <authorList>
            <person name="Zheng Z."/>
        </authorList>
    </citation>
    <scope>NUCLEOTIDE SEQUENCE [LARGE SCALE GENOMIC DNA]</scope>
    <source>
        <strain evidence="6 7">G25-68</strain>
    </source>
</reference>
<gene>
    <name evidence="6" type="ORF">ABE28_015210</name>
</gene>
<keyword evidence="5" id="KW-0479">Metal-binding</keyword>
<dbReference type="GO" id="GO:0009396">
    <property type="term" value="P:folic acid-containing compound biosynthetic process"/>
    <property type="evidence" value="ECO:0007669"/>
    <property type="project" value="TreeGrafter"/>
</dbReference>
<evidence type="ECO:0000256" key="2">
    <source>
        <dbReference type="ARBA" id="ARBA00022741"/>
    </source>
</evidence>
<comment type="catalytic activity">
    <reaction evidence="5">
        <text>(6S)-5-formyl-5,6,7,8-tetrahydrofolate + ATP = (6R)-5,10-methenyltetrahydrofolate + ADP + phosphate</text>
        <dbReference type="Rhea" id="RHEA:10488"/>
        <dbReference type="ChEBI" id="CHEBI:30616"/>
        <dbReference type="ChEBI" id="CHEBI:43474"/>
        <dbReference type="ChEBI" id="CHEBI:57455"/>
        <dbReference type="ChEBI" id="CHEBI:57457"/>
        <dbReference type="ChEBI" id="CHEBI:456216"/>
        <dbReference type="EC" id="6.3.3.2"/>
    </reaction>
</comment>
<organism evidence="6 7">
    <name type="scientific">Peribacillus muralis</name>
    <dbReference type="NCBI Taxonomy" id="264697"/>
    <lineage>
        <taxon>Bacteria</taxon>
        <taxon>Bacillati</taxon>
        <taxon>Bacillota</taxon>
        <taxon>Bacilli</taxon>
        <taxon>Bacillales</taxon>
        <taxon>Bacillaceae</taxon>
        <taxon>Peribacillus</taxon>
    </lineage>
</organism>
<evidence type="ECO:0000313" key="7">
    <source>
        <dbReference type="Proteomes" id="UP000077926"/>
    </source>
</evidence>
<evidence type="ECO:0000256" key="5">
    <source>
        <dbReference type="RuleBase" id="RU361279"/>
    </source>
</evidence>
<protein>
    <recommendedName>
        <fullName evidence="5">5-formyltetrahydrofolate cyclo-ligase</fullName>
        <ecNumber evidence="5">6.3.3.2</ecNumber>
    </recommendedName>
</protein>
<keyword evidence="3 4" id="KW-0067">ATP-binding</keyword>
<evidence type="ECO:0000256" key="1">
    <source>
        <dbReference type="ARBA" id="ARBA00010638"/>
    </source>
</evidence>
<keyword evidence="2 4" id="KW-0547">Nucleotide-binding</keyword>
<dbReference type="InterPro" id="IPR002698">
    <property type="entry name" value="FTHF_cligase"/>
</dbReference>
<dbReference type="GO" id="GO:0030272">
    <property type="term" value="F:5-formyltetrahydrofolate cyclo-ligase activity"/>
    <property type="evidence" value="ECO:0007669"/>
    <property type="project" value="UniProtKB-EC"/>
</dbReference>
<comment type="similarity">
    <text evidence="1 5">Belongs to the 5-formyltetrahydrofolate cyclo-ligase family.</text>
</comment>
<sequence>MKENKKKLREEVKSRLMELTIEEHEERSSGIADNLFSLEEWKKAKTIGITISIHPEVPTIRIIEQAWREGKGVAVPKCDPDKKTMEFRKISSFNQLETVYHGLLEPVAETAKVTKDELDALIVPGLAFTKEGFRLGFGGGYYDRFLPGYKGATLALAYEIQLVDELPVEVHDIAVGKLITPSKVLRTSAQ</sequence>
<dbReference type="NCBIfam" id="TIGR02727">
    <property type="entry name" value="MTHFS_bact"/>
    <property type="match status" value="1"/>
</dbReference>
<dbReference type="GO" id="GO:0005524">
    <property type="term" value="F:ATP binding"/>
    <property type="evidence" value="ECO:0007669"/>
    <property type="project" value="UniProtKB-KW"/>
</dbReference>
<dbReference type="Pfam" id="PF01812">
    <property type="entry name" value="5-FTHF_cyc-lig"/>
    <property type="match status" value="1"/>
</dbReference>
<dbReference type="InterPro" id="IPR037171">
    <property type="entry name" value="NagB/RpiA_transferase-like"/>
</dbReference>
<dbReference type="PANTHER" id="PTHR23407">
    <property type="entry name" value="ATPASE INHIBITOR/5-FORMYLTETRAHYDROFOLATE CYCLO-LIGASE"/>
    <property type="match status" value="1"/>
</dbReference>
<keyword evidence="6" id="KW-0436">Ligase</keyword>
<dbReference type="PANTHER" id="PTHR23407:SF1">
    <property type="entry name" value="5-FORMYLTETRAHYDROFOLATE CYCLO-LIGASE"/>
    <property type="match status" value="1"/>
</dbReference>
<dbReference type="PIRSF" id="PIRSF006806">
    <property type="entry name" value="FTHF_cligase"/>
    <property type="match status" value="1"/>
</dbReference>
<dbReference type="KEGG" id="bmur:ABE28_015210"/>
<dbReference type="Gene3D" id="3.40.50.10420">
    <property type="entry name" value="NagB/RpiA/CoA transferase-like"/>
    <property type="match status" value="1"/>
</dbReference>
<dbReference type="EMBL" id="CP017080">
    <property type="protein sequence ID" value="AOH55708.1"/>
    <property type="molecule type" value="Genomic_DNA"/>
</dbReference>
<feature type="binding site" evidence="4">
    <location>
        <begin position="134"/>
        <end position="142"/>
    </location>
    <ligand>
        <name>ATP</name>
        <dbReference type="ChEBI" id="CHEBI:30616"/>
    </ligand>
</feature>
<feature type="binding site" evidence="4">
    <location>
        <begin position="5"/>
        <end position="9"/>
    </location>
    <ligand>
        <name>ATP</name>
        <dbReference type="ChEBI" id="CHEBI:30616"/>
    </ligand>
</feature>
<accession>A0A1B3XR38</accession>
<dbReference type="EC" id="6.3.3.2" evidence="5"/>
<name>A0A1B3XR38_9BACI</name>
<dbReference type="GO" id="GO:0035999">
    <property type="term" value="P:tetrahydrofolate interconversion"/>
    <property type="evidence" value="ECO:0007669"/>
    <property type="project" value="TreeGrafter"/>
</dbReference>
<dbReference type="AlphaFoldDB" id="A0A1B3XR38"/>
<dbReference type="GO" id="GO:0046872">
    <property type="term" value="F:metal ion binding"/>
    <property type="evidence" value="ECO:0007669"/>
    <property type="project" value="UniProtKB-KW"/>
</dbReference>
<dbReference type="InterPro" id="IPR024185">
    <property type="entry name" value="FTHF_cligase-like_sf"/>
</dbReference>
<feature type="binding site" evidence="4">
    <location>
        <position position="56"/>
    </location>
    <ligand>
        <name>substrate</name>
    </ligand>
</feature>
<dbReference type="Proteomes" id="UP000077926">
    <property type="component" value="Chromosome"/>
</dbReference>
<evidence type="ECO:0000313" key="6">
    <source>
        <dbReference type="EMBL" id="AOH55708.1"/>
    </source>
</evidence>
<evidence type="ECO:0000256" key="4">
    <source>
        <dbReference type="PIRSR" id="PIRSR006806-1"/>
    </source>
</evidence>
<keyword evidence="5" id="KW-0460">Magnesium</keyword>